<dbReference type="AlphaFoldDB" id="A0AAX1NEG5"/>
<proteinExistence type="predicted"/>
<protein>
    <recommendedName>
        <fullName evidence="3">Transposase</fullName>
    </recommendedName>
</protein>
<dbReference type="Proteomes" id="UP000678679">
    <property type="component" value="Chromosome 2"/>
</dbReference>
<accession>A0AAX1NEG5</accession>
<evidence type="ECO:0008006" key="3">
    <source>
        <dbReference type="Google" id="ProtNLM"/>
    </source>
</evidence>
<dbReference type="EMBL" id="CP076133">
    <property type="protein sequence ID" value="QWG04608.1"/>
    <property type="molecule type" value="Genomic_DNA"/>
</dbReference>
<organism evidence="1 2">
    <name type="scientific">Flammeovirga yaeyamensis</name>
    <dbReference type="NCBI Taxonomy" id="367791"/>
    <lineage>
        <taxon>Bacteria</taxon>
        <taxon>Pseudomonadati</taxon>
        <taxon>Bacteroidota</taxon>
        <taxon>Cytophagia</taxon>
        <taxon>Cytophagales</taxon>
        <taxon>Flammeovirgaceae</taxon>
        <taxon>Flammeovirga</taxon>
    </lineage>
</organism>
<reference evidence="1 2" key="1">
    <citation type="submission" date="2021-05" db="EMBL/GenBank/DDBJ databases">
        <title>Comparative genomic studies on the polysaccharide-degrading batcterial strains of the Flammeovirga genus.</title>
        <authorList>
            <person name="Zewei F."/>
            <person name="Zheng Z."/>
            <person name="Yu L."/>
            <person name="Ruyue G."/>
            <person name="Yanhong M."/>
            <person name="Yuanyuan C."/>
            <person name="Jingyan G."/>
            <person name="Wenjun H."/>
        </authorList>
    </citation>
    <scope>NUCLEOTIDE SEQUENCE [LARGE SCALE GENOMIC DNA]</scope>
    <source>
        <strain evidence="1 2">NBRC:100898</strain>
    </source>
</reference>
<keyword evidence="2" id="KW-1185">Reference proteome</keyword>
<gene>
    <name evidence="1" type="ORF">KMW28_27300</name>
</gene>
<dbReference type="RefSeq" id="WP_169665500.1">
    <property type="nucleotide sequence ID" value="NZ_CP076133.1"/>
</dbReference>
<sequence length="116" mass="13499">MAKNLIPSAAKRQCLIYLTLGFSITEVFEEIQKEFPGIKISRQTVWQYAKRLKTETVDDIMRSGKHAKSKTVGEIHRKRELNVTEQQRFRVINKPPERGRLLKENGSGTRIEYKIP</sequence>
<name>A0AAX1NEG5_9BACT</name>
<evidence type="ECO:0000313" key="2">
    <source>
        <dbReference type="Proteomes" id="UP000678679"/>
    </source>
</evidence>
<evidence type="ECO:0000313" key="1">
    <source>
        <dbReference type="EMBL" id="QWG04608.1"/>
    </source>
</evidence>
<dbReference type="KEGG" id="fya:KMW28_27300"/>